<organism evidence="3 4">
    <name type="scientific">Candidatus Sphingobacterium stercoripullorum</name>
    <dbReference type="NCBI Taxonomy" id="2838759"/>
    <lineage>
        <taxon>Bacteria</taxon>
        <taxon>Pseudomonadati</taxon>
        <taxon>Bacteroidota</taxon>
        <taxon>Sphingobacteriia</taxon>
        <taxon>Sphingobacteriales</taxon>
        <taxon>Sphingobacteriaceae</taxon>
        <taxon>Sphingobacterium</taxon>
    </lineage>
</organism>
<name>A0A9D2AXW0_9SPHI</name>
<protein>
    <recommendedName>
        <fullName evidence="2">DUF5683 domain-containing protein</fullName>
    </recommendedName>
</protein>
<proteinExistence type="predicted"/>
<evidence type="ECO:0000259" key="2">
    <source>
        <dbReference type="Pfam" id="PF18935"/>
    </source>
</evidence>
<feature type="signal peptide" evidence="1">
    <location>
        <begin position="1"/>
        <end position="19"/>
    </location>
</feature>
<feature type="chain" id="PRO_5038745607" description="DUF5683 domain-containing protein" evidence="1">
    <location>
        <begin position="20"/>
        <end position="283"/>
    </location>
</feature>
<evidence type="ECO:0000256" key="1">
    <source>
        <dbReference type="SAM" id="SignalP"/>
    </source>
</evidence>
<dbReference type="InterPro" id="IPR043738">
    <property type="entry name" value="DUF5683"/>
</dbReference>
<dbReference type="Proteomes" id="UP000824156">
    <property type="component" value="Unassembled WGS sequence"/>
</dbReference>
<comment type="caution">
    <text evidence="3">The sequence shown here is derived from an EMBL/GenBank/DDBJ whole genome shotgun (WGS) entry which is preliminary data.</text>
</comment>
<dbReference type="EMBL" id="DXEZ01000077">
    <property type="protein sequence ID" value="HIX53933.1"/>
    <property type="molecule type" value="Genomic_DNA"/>
</dbReference>
<feature type="domain" description="DUF5683" evidence="2">
    <location>
        <begin position="120"/>
        <end position="280"/>
    </location>
</feature>
<gene>
    <name evidence="3" type="ORF">H9853_02815</name>
</gene>
<accession>A0A9D2AXW0</accession>
<reference evidence="3" key="2">
    <citation type="submission" date="2021-04" db="EMBL/GenBank/DDBJ databases">
        <authorList>
            <person name="Gilroy R."/>
        </authorList>
    </citation>
    <scope>NUCLEOTIDE SEQUENCE</scope>
    <source>
        <strain evidence="3">1719</strain>
    </source>
</reference>
<sequence length="283" mass="32832">MKGFLLCLFSFLVVYTTQAQEGSLYRELTPVDQGVVLFQQVDSITDSINQKDSIALIDTLIQQDTLGIDSLSESHEALQDTTKKETRAERRARKKEEREREKYYYKGIKKDSARLEIERVSRAAWRRSIFVPGWGQYTNGGLWWIKVPVIYGGFVTSYLVFDFWQWYYKKFLNEIAYRMENNGDKRDEDLLGFEQSDGLIRQKDYGRRNRDLTILATVGWYGLNIVEAYVDSMLKNRWSISDDFNVKLSPTVLPASQVLAMQSPSNIFQGKFVPGLKLTLTLH</sequence>
<dbReference type="Pfam" id="PF18935">
    <property type="entry name" value="DUF5683"/>
    <property type="match status" value="1"/>
</dbReference>
<reference evidence="3" key="1">
    <citation type="journal article" date="2021" name="PeerJ">
        <title>Extensive microbial diversity within the chicken gut microbiome revealed by metagenomics and culture.</title>
        <authorList>
            <person name="Gilroy R."/>
            <person name="Ravi A."/>
            <person name="Getino M."/>
            <person name="Pursley I."/>
            <person name="Horton D.L."/>
            <person name="Alikhan N.F."/>
            <person name="Baker D."/>
            <person name="Gharbi K."/>
            <person name="Hall N."/>
            <person name="Watson M."/>
            <person name="Adriaenssens E.M."/>
            <person name="Foster-Nyarko E."/>
            <person name="Jarju S."/>
            <person name="Secka A."/>
            <person name="Antonio M."/>
            <person name="Oren A."/>
            <person name="Chaudhuri R.R."/>
            <person name="La Ragione R."/>
            <person name="Hildebrand F."/>
            <person name="Pallen M.J."/>
        </authorList>
    </citation>
    <scope>NUCLEOTIDE SEQUENCE</scope>
    <source>
        <strain evidence="3">1719</strain>
    </source>
</reference>
<evidence type="ECO:0000313" key="4">
    <source>
        <dbReference type="Proteomes" id="UP000824156"/>
    </source>
</evidence>
<dbReference type="AlphaFoldDB" id="A0A9D2AXW0"/>
<evidence type="ECO:0000313" key="3">
    <source>
        <dbReference type="EMBL" id="HIX53933.1"/>
    </source>
</evidence>
<keyword evidence="1" id="KW-0732">Signal</keyword>